<keyword evidence="1" id="KW-0614">Plasmid</keyword>
<name>H8H1L7_DEIGI</name>
<geneLocation type="plasmid" evidence="1 2">
    <name>P2</name>
</geneLocation>
<keyword evidence="2" id="KW-1185">Reference proteome</keyword>
<reference evidence="1 2" key="1">
    <citation type="journal article" date="2012" name="PLoS ONE">
        <title>Genome sequence and transcriptome analysis of the radioresistant bacterium Deinococcus gobiensis: insights into the extreme environmental adaptations.</title>
        <authorList>
            <person name="Yuan M."/>
            <person name="Chen M."/>
            <person name="Zhang W."/>
            <person name="Lu W."/>
            <person name="Wang J."/>
            <person name="Yang M."/>
            <person name="Zhao P."/>
            <person name="Tang R."/>
            <person name="Li X."/>
            <person name="Hao Y."/>
            <person name="Zhou Z."/>
            <person name="Zhan Y."/>
            <person name="Yu H."/>
            <person name="Teng C."/>
            <person name="Yan Y."/>
            <person name="Ping S."/>
            <person name="Wang Y."/>
            <person name="Lin M."/>
        </authorList>
    </citation>
    <scope>NUCLEOTIDE SEQUENCE [LARGE SCALE GENOMIC DNA]</scope>
    <source>
        <strain evidence="2">DSM 21396 / JCM 16679 / CGMCC 1.7299 / I-0</strain>
        <plasmid evidence="1">P2</plasmid>
    </source>
</reference>
<accession>H8H1L7</accession>
<sequence>MTSAFSPGQVAQLRRKLAAHTHHFLCALLGLPLRRSQALRRFPQADALPATTLLLARSLVRAGEQPRILRTPTGLFWIEVQPFHLILCPPPLHAEQFQVDFQQVSPLVFTPLLDVQAFTPGDLTFDYPDWVLDEPALRQAMTQAPARPPRLRPIEPATAPIFGMQPPVSPYAGGYPPCRLIIPLTGAATARPRAPGSTPRPKAAARS</sequence>
<organism evidence="1 2">
    <name type="scientific">Deinococcus gobiensis (strain DSM 21396 / JCM 16679 / CGMCC 1.7299 / I-0)</name>
    <dbReference type="NCBI Taxonomy" id="745776"/>
    <lineage>
        <taxon>Bacteria</taxon>
        <taxon>Thermotogati</taxon>
        <taxon>Deinococcota</taxon>
        <taxon>Deinococci</taxon>
        <taxon>Deinococcales</taxon>
        <taxon>Deinococcaceae</taxon>
        <taxon>Deinococcus</taxon>
    </lineage>
</organism>
<dbReference type="Proteomes" id="UP000007575">
    <property type="component" value="Plasmid P2"/>
</dbReference>
<evidence type="ECO:0000313" key="1">
    <source>
        <dbReference type="EMBL" id="AFD27414.1"/>
    </source>
</evidence>
<dbReference type="AlphaFoldDB" id="H8H1L7"/>
<gene>
    <name evidence="1" type="ordered locus">DGo_PB0145</name>
</gene>
<proteinExistence type="predicted"/>
<dbReference type="KEGG" id="dgo:DGo_PB0145"/>
<dbReference type="HOGENOM" id="CLU_1324602_0_0_0"/>
<dbReference type="EMBL" id="CP002193">
    <property type="protein sequence ID" value="AFD27414.1"/>
    <property type="molecule type" value="Genomic_DNA"/>
</dbReference>
<evidence type="ECO:0000313" key="2">
    <source>
        <dbReference type="Proteomes" id="UP000007575"/>
    </source>
</evidence>
<protein>
    <submittedName>
        <fullName evidence="1">Uncharacterized protein</fullName>
    </submittedName>
</protein>
<dbReference type="PATRIC" id="fig|745776.4.peg.3525"/>